<accession>A0A1B8PDR6</accession>
<dbReference type="Proteomes" id="UP000092611">
    <property type="component" value="Unassembled WGS sequence"/>
</dbReference>
<reference evidence="2 3" key="1">
    <citation type="submission" date="2016-06" db="EMBL/GenBank/DDBJ databases">
        <title>Draft genome of Haemophilus haemolyticus CCUG 24149.</title>
        <authorList>
            <person name="Engstrom-Jakobsson H."/>
            <person name="Salva-Serra F."/>
            <person name="Thorell K."/>
            <person name="Gonzales-Siles L."/>
            <person name="Karlsson R."/>
            <person name="Boulund F."/>
            <person name="Engstrand L."/>
            <person name="Kristiansson E."/>
            <person name="Moore E."/>
        </authorList>
    </citation>
    <scope>NUCLEOTIDE SEQUENCE [LARGE SCALE GENOMIC DNA]</scope>
    <source>
        <strain evidence="2 3">CCUG 24149</strain>
    </source>
</reference>
<evidence type="ECO:0000313" key="3">
    <source>
        <dbReference type="Proteomes" id="UP000092611"/>
    </source>
</evidence>
<dbReference type="RefSeq" id="WP_065246463.1">
    <property type="nucleotide sequence ID" value="NZ_LZDL01000027.1"/>
</dbReference>
<dbReference type="InterPro" id="IPR018891">
    <property type="entry name" value="AIPR_C"/>
</dbReference>
<protein>
    <recommendedName>
        <fullName evidence="1">Abortive phage infection protein C-terminal domain-containing protein</fullName>
    </recommendedName>
</protein>
<feature type="domain" description="Abortive phage infection protein C-terminal" evidence="1">
    <location>
        <begin position="261"/>
        <end position="525"/>
    </location>
</feature>
<proteinExistence type="predicted"/>
<dbReference type="OrthoDB" id="9806213at2"/>
<sequence>MIDRITSRSLKEFKSKFDFGDDISDVDLFEHFINYIILEKKLEDRIDEDALIDVNIGVGGTIGLDGFCILINKQLINSIEDLSEILNSNIKPKAEVFFIQSKTENKFDTKEIGNFGDSVEDFVSIVQKYNWNSNAKSSIELFKFLTDNSNKLESNPTCYMYYCTLGENLGDKNVEAKKEQIITRVEKQRVFGDVNFSYLDYSDIQSSYKKIGQKISRKFNFSLRTLMPEMENVKEAYIGLVPAKTIINLIEEDSELISSIFYDNVRDFQGFNAINSEIKKTIEDDNLKHAFAVLNNGITIVANQLSQSRDDFEISNYQIINGLQTSRVLLSCKDSIDEDMYVALKLIVTEDENLISKIIRATNRQTAVKEEDLIAYTEFQKNLEDFFKSFDDEDKLYYERRSKQYNGTEISPRKIVDKLTLIKTLGSFYFDKPHLATRYFGRLFAELGSVLFKDNHKMYPYYASSFIYKKLEEKFINREIDNKYKKLKYFILMMLRFECNKSKNPPFESNKVENYCKDLISEFNDKDKFNKYIENVILKIDSLNLDLSDGEVSKSSDLVERIKKLYY</sequence>
<organism evidence="2 3">
    <name type="scientific">Haemophilus haemolyticus</name>
    <dbReference type="NCBI Taxonomy" id="726"/>
    <lineage>
        <taxon>Bacteria</taxon>
        <taxon>Pseudomonadati</taxon>
        <taxon>Pseudomonadota</taxon>
        <taxon>Gammaproteobacteria</taxon>
        <taxon>Pasteurellales</taxon>
        <taxon>Pasteurellaceae</taxon>
        <taxon>Haemophilus</taxon>
    </lineage>
</organism>
<dbReference type="Pfam" id="PF10592">
    <property type="entry name" value="AIPR"/>
    <property type="match status" value="1"/>
</dbReference>
<evidence type="ECO:0000259" key="1">
    <source>
        <dbReference type="Pfam" id="PF10592"/>
    </source>
</evidence>
<dbReference type="EMBL" id="LZDL01000027">
    <property type="protein sequence ID" value="OBX46075.1"/>
    <property type="molecule type" value="Genomic_DNA"/>
</dbReference>
<dbReference type="AlphaFoldDB" id="A0A1B8PDR6"/>
<gene>
    <name evidence="2" type="ORF">A9Z62_02245</name>
</gene>
<evidence type="ECO:0000313" key="2">
    <source>
        <dbReference type="EMBL" id="OBX46075.1"/>
    </source>
</evidence>
<name>A0A1B8PDR6_HAEHA</name>
<comment type="caution">
    <text evidence="2">The sequence shown here is derived from an EMBL/GenBank/DDBJ whole genome shotgun (WGS) entry which is preliminary data.</text>
</comment>